<organism evidence="3 4">
    <name type="scientific">Candidatus Anaerobiospirillum merdipullorum</name>
    <dbReference type="NCBI Taxonomy" id="2838450"/>
    <lineage>
        <taxon>Bacteria</taxon>
        <taxon>Pseudomonadati</taxon>
        <taxon>Pseudomonadota</taxon>
        <taxon>Gammaproteobacteria</taxon>
        <taxon>Aeromonadales</taxon>
        <taxon>Succinivibrionaceae</taxon>
        <taxon>Anaerobiospirillum</taxon>
    </lineage>
</organism>
<dbReference type="InterPro" id="IPR036291">
    <property type="entry name" value="NAD(P)-bd_dom_sf"/>
</dbReference>
<dbReference type="EMBL" id="JAHLFG010000013">
    <property type="protein sequence ID" value="MBU3826093.1"/>
    <property type="molecule type" value="Genomic_DNA"/>
</dbReference>
<dbReference type="Gene3D" id="3.40.50.720">
    <property type="entry name" value="NAD(P)-binding Rossmann-like Domain"/>
    <property type="match status" value="1"/>
</dbReference>
<dbReference type="InterPro" id="IPR004104">
    <property type="entry name" value="Gfo/Idh/MocA-like_OxRdtase_C"/>
</dbReference>
<dbReference type="PANTHER" id="PTHR43708">
    <property type="entry name" value="CONSERVED EXPRESSED OXIDOREDUCTASE (EUROFUNG)"/>
    <property type="match status" value="1"/>
</dbReference>
<comment type="caution">
    <text evidence="3">The sequence shown here is derived from an EMBL/GenBank/DDBJ whole genome shotgun (WGS) entry which is preliminary data.</text>
</comment>
<reference evidence="3" key="2">
    <citation type="submission" date="2021-04" db="EMBL/GenBank/DDBJ databases">
        <authorList>
            <person name="Gilroy R."/>
        </authorList>
    </citation>
    <scope>NUCLEOTIDE SEQUENCE</scope>
    <source>
        <strain evidence="3">687</strain>
    </source>
</reference>
<feature type="domain" description="Gfo/Idh/MocA-like oxidoreductase N-terminal" evidence="1">
    <location>
        <begin position="8"/>
        <end position="127"/>
    </location>
</feature>
<evidence type="ECO:0000259" key="1">
    <source>
        <dbReference type="Pfam" id="PF01408"/>
    </source>
</evidence>
<protein>
    <submittedName>
        <fullName evidence="3">Gfo/Idh/MocA family oxidoreductase</fullName>
    </submittedName>
</protein>
<dbReference type="Gene3D" id="3.30.360.10">
    <property type="entry name" value="Dihydrodipicolinate Reductase, domain 2"/>
    <property type="match status" value="1"/>
</dbReference>
<proteinExistence type="predicted"/>
<dbReference type="AlphaFoldDB" id="A0A9E2KMW1"/>
<dbReference type="Pfam" id="PF02894">
    <property type="entry name" value="GFO_IDH_MocA_C"/>
    <property type="match status" value="1"/>
</dbReference>
<dbReference type="InterPro" id="IPR000683">
    <property type="entry name" value="Gfo/Idh/MocA-like_OxRdtase_N"/>
</dbReference>
<evidence type="ECO:0000259" key="2">
    <source>
        <dbReference type="Pfam" id="PF02894"/>
    </source>
</evidence>
<dbReference type="SUPFAM" id="SSF51735">
    <property type="entry name" value="NAD(P)-binding Rossmann-fold domains"/>
    <property type="match status" value="1"/>
</dbReference>
<evidence type="ECO:0000313" key="3">
    <source>
        <dbReference type="EMBL" id="MBU3826093.1"/>
    </source>
</evidence>
<dbReference type="Pfam" id="PF01408">
    <property type="entry name" value="GFO_IDH_MocA"/>
    <property type="match status" value="1"/>
</dbReference>
<sequence length="317" mass="34943">MSQQQKKIRVGVIGVGYVAQTNFLPVLPRFDDVEIVGIMANHIESAQRAQRLCGAEKAVASLGALVDLGLDGAFVLTPKACHAEQISFLLEHGVDVYSEKPMATTLADAAHIADLAEKSGHKLMIGFNRRYAPVCQKAKAAFEAGHPEVIIAQKNRPATEYRATLENAIHMVDLMRYYGGEVKEVKAISKYDDPYYETFTTAQLHFENGAAGMLIAARCSGQWEETIELHGANRSAFIKMPDYVTVTDSEQSHKTDMTPLAMGWARTEDKMGFSNAIRHFIDCIRDNKKPLTDAADAYKTHALLDRILRSAGLPAMD</sequence>
<dbReference type="PANTHER" id="PTHR43708:SF4">
    <property type="entry name" value="OXIDOREDUCTASE YCEM-RELATED"/>
    <property type="match status" value="1"/>
</dbReference>
<reference evidence="3" key="1">
    <citation type="journal article" date="2021" name="PeerJ">
        <title>Extensive microbial diversity within the chicken gut microbiome revealed by metagenomics and culture.</title>
        <authorList>
            <person name="Gilroy R."/>
            <person name="Ravi A."/>
            <person name="Getino M."/>
            <person name="Pursley I."/>
            <person name="Horton D.L."/>
            <person name="Alikhan N.F."/>
            <person name="Baker D."/>
            <person name="Gharbi K."/>
            <person name="Hall N."/>
            <person name="Watson M."/>
            <person name="Adriaenssens E.M."/>
            <person name="Foster-Nyarko E."/>
            <person name="Jarju S."/>
            <person name="Secka A."/>
            <person name="Antonio M."/>
            <person name="Oren A."/>
            <person name="Chaudhuri R.R."/>
            <person name="La Ragione R."/>
            <person name="Hildebrand F."/>
            <person name="Pallen M.J."/>
        </authorList>
    </citation>
    <scope>NUCLEOTIDE SEQUENCE</scope>
    <source>
        <strain evidence="3">687</strain>
    </source>
</reference>
<name>A0A9E2KMW1_9GAMM</name>
<dbReference type="Proteomes" id="UP000824150">
    <property type="component" value="Unassembled WGS sequence"/>
</dbReference>
<feature type="domain" description="Gfo/Idh/MocA-like oxidoreductase C-terminal" evidence="2">
    <location>
        <begin position="165"/>
        <end position="311"/>
    </location>
</feature>
<dbReference type="InterPro" id="IPR051317">
    <property type="entry name" value="Gfo/Idh/MocA_oxidoreduct"/>
</dbReference>
<dbReference type="GO" id="GO:0000166">
    <property type="term" value="F:nucleotide binding"/>
    <property type="evidence" value="ECO:0007669"/>
    <property type="project" value="InterPro"/>
</dbReference>
<accession>A0A9E2KMW1</accession>
<gene>
    <name evidence="3" type="ORF">IAA31_01165</name>
</gene>
<dbReference type="SUPFAM" id="SSF55347">
    <property type="entry name" value="Glyceraldehyde-3-phosphate dehydrogenase-like, C-terminal domain"/>
    <property type="match status" value="1"/>
</dbReference>
<evidence type="ECO:0000313" key="4">
    <source>
        <dbReference type="Proteomes" id="UP000824150"/>
    </source>
</evidence>